<evidence type="ECO:0000313" key="2">
    <source>
        <dbReference type="EMBL" id="KAL0190031.1"/>
    </source>
</evidence>
<gene>
    <name evidence="2" type="ORF">M9458_017130</name>
</gene>
<accession>A0ABD0QV02</accession>
<feature type="non-terminal residue" evidence="2">
    <location>
        <position position="1"/>
    </location>
</feature>
<dbReference type="AlphaFoldDB" id="A0ABD0QV02"/>
<proteinExistence type="predicted"/>
<evidence type="ECO:0000256" key="1">
    <source>
        <dbReference type="SAM" id="MobiDB-lite"/>
    </source>
</evidence>
<feature type="region of interest" description="Disordered" evidence="1">
    <location>
        <begin position="1"/>
        <end position="24"/>
    </location>
</feature>
<name>A0ABD0QV02_CIRMR</name>
<organism evidence="2 3">
    <name type="scientific">Cirrhinus mrigala</name>
    <name type="common">Mrigala</name>
    <dbReference type="NCBI Taxonomy" id="683832"/>
    <lineage>
        <taxon>Eukaryota</taxon>
        <taxon>Metazoa</taxon>
        <taxon>Chordata</taxon>
        <taxon>Craniata</taxon>
        <taxon>Vertebrata</taxon>
        <taxon>Euteleostomi</taxon>
        <taxon>Actinopterygii</taxon>
        <taxon>Neopterygii</taxon>
        <taxon>Teleostei</taxon>
        <taxon>Ostariophysi</taxon>
        <taxon>Cypriniformes</taxon>
        <taxon>Cyprinidae</taxon>
        <taxon>Labeoninae</taxon>
        <taxon>Labeonini</taxon>
        <taxon>Cirrhinus</taxon>
    </lineage>
</organism>
<dbReference type="EMBL" id="JAMKFB020000007">
    <property type="protein sequence ID" value="KAL0190031.1"/>
    <property type="molecule type" value="Genomic_DNA"/>
</dbReference>
<protein>
    <submittedName>
        <fullName evidence="2">Uncharacterized protein</fullName>
    </submittedName>
</protein>
<keyword evidence="3" id="KW-1185">Reference proteome</keyword>
<evidence type="ECO:0000313" key="3">
    <source>
        <dbReference type="Proteomes" id="UP001529510"/>
    </source>
</evidence>
<sequence length="58" mass="6146">GAGAAALGSACASSEGSRRASHPALSVTLTGWRRSYRPQNPILPNRTPRFRPRPIGCD</sequence>
<dbReference type="Proteomes" id="UP001529510">
    <property type="component" value="Unassembled WGS sequence"/>
</dbReference>
<feature type="region of interest" description="Disordered" evidence="1">
    <location>
        <begin position="38"/>
        <end position="58"/>
    </location>
</feature>
<feature type="compositionally biased region" description="Low complexity" evidence="1">
    <location>
        <begin position="1"/>
        <end position="15"/>
    </location>
</feature>
<feature type="non-terminal residue" evidence="2">
    <location>
        <position position="58"/>
    </location>
</feature>
<comment type="caution">
    <text evidence="2">The sequence shown here is derived from an EMBL/GenBank/DDBJ whole genome shotgun (WGS) entry which is preliminary data.</text>
</comment>
<reference evidence="2 3" key="1">
    <citation type="submission" date="2024-05" db="EMBL/GenBank/DDBJ databases">
        <title>Genome sequencing and assembly of Indian major carp, Cirrhinus mrigala (Hamilton, 1822).</title>
        <authorList>
            <person name="Mohindra V."/>
            <person name="Chowdhury L.M."/>
            <person name="Lal K."/>
            <person name="Jena J.K."/>
        </authorList>
    </citation>
    <scope>NUCLEOTIDE SEQUENCE [LARGE SCALE GENOMIC DNA]</scope>
    <source>
        <strain evidence="2">CM1030</strain>
        <tissue evidence="2">Blood</tissue>
    </source>
</reference>